<evidence type="ECO:0000256" key="6">
    <source>
        <dbReference type="ARBA" id="ARBA00023136"/>
    </source>
</evidence>
<evidence type="ECO:0000256" key="4">
    <source>
        <dbReference type="ARBA" id="ARBA00022692"/>
    </source>
</evidence>
<evidence type="ECO:0000256" key="2">
    <source>
        <dbReference type="ARBA" id="ARBA00022448"/>
    </source>
</evidence>
<sequence length="483" mass="52208">MASTSDSTTQGKPSAKLSIMTLAIMNITTVVSLRGLPSEAEYGITSAFYYLFAAVFFLIPVSLVAAELATGWPQKGGVFRWIGEAFGHRWGFVAIYLQWVATTIWFPTVLIFAAVSLAFIGPHPDVDSHLAANRLYTVVILLLVYWLATLVALRGIKSSAKLATLGGLIGTIIPAIILMVLTLVYVLNGNPVHFVARAADFFPDLTNLNNLVLASSIFLFFGGMEINAVHVVEVDNPSHNYPLAIISAAVATVVIFVFGTLCIATLIPKQQINLVQSLLIAYNALFDHFGLHWLGEVLAAMLAFGVLGQITAIVAGPSTGLLQVGRSGYLPPFLQKTNRHGVQQHILIFQGIVVSIISVLLVVLPSVQSAYQILGQLATILYLLMYIMMFAAAIYLRYKEPNTPRPYRVPGGALGMWVIAGAGFIGSLVAFVLSFIPPSQIPVGNPGSYILILMIGSVCFFVIPLIVYACRKPSWQPANADRQ</sequence>
<dbReference type="InterPro" id="IPR022520">
    <property type="entry name" value="Glu/GABA_antiporter_put"/>
</dbReference>
<evidence type="ECO:0000256" key="7">
    <source>
        <dbReference type="SAM" id="Phobius"/>
    </source>
</evidence>
<comment type="subcellular location">
    <subcellularLocation>
        <location evidence="1">Cell membrane</location>
        <topology evidence="1">Multi-pass membrane protein</topology>
    </subcellularLocation>
</comment>
<dbReference type="Pfam" id="PF13520">
    <property type="entry name" value="AA_permease_2"/>
    <property type="match status" value="1"/>
</dbReference>
<feature type="transmembrane region" description="Helical" evidence="7">
    <location>
        <begin position="90"/>
        <end position="115"/>
    </location>
</feature>
<dbReference type="HOGENOM" id="CLU_020854_4_2_6"/>
<feature type="transmembrane region" description="Helical" evidence="7">
    <location>
        <begin position="448"/>
        <end position="470"/>
    </location>
</feature>
<feature type="transmembrane region" description="Helical" evidence="7">
    <location>
        <begin position="17"/>
        <end position="36"/>
    </location>
</feature>
<dbReference type="KEGG" id="ete:ETEE_2546"/>
<dbReference type="NCBIfam" id="TIGR03813">
    <property type="entry name" value="put_Glu_GABA_T"/>
    <property type="match status" value="1"/>
</dbReference>
<dbReference type="InterPro" id="IPR002293">
    <property type="entry name" value="AA/rel_permease1"/>
</dbReference>
<dbReference type="GeneID" id="33940126"/>
<keyword evidence="2" id="KW-0813">Transport</keyword>
<proteinExistence type="predicted"/>
<dbReference type="RefSeq" id="WP_034163256.1">
    <property type="nucleotide sequence ID" value="NZ_CP006664.1"/>
</dbReference>
<feature type="transmembrane region" description="Helical" evidence="7">
    <location>
        <begin position="48"/>
        <end position="69"/>
    </location>
</feature>
<feature type="transmembrane region" description="Helical" evidence="7">
    <location>
        <begin position="297"/>
        <end position="325"/>
    </location>
</feature>
<keyword evidence="6 7" id="KW-0472">Membrane</keyword>
<feature type="transmembrane region" description="Helical" evidence="7">
    <location>
        <begin position="373"/>
        <end position="396"/>
    </location>
</feature>
<feature type="transmembrane region" description="Helical" evidence="7">
    <location>
        <begin position="346"/>
        <end position="367"/>
    </location>
</feature>
<accession>A0A076LTT7</accession>
<dbReference type="InterPro" id="IPR050367">
    <property type="entry name" value="APC_superfamily"/>
</dbReference>
<evidence type="ECO:0000256" key="3">
    <source>
        <dbReference type="ARBA" id="ARBA00022475"/>
    </source>
</evidence>
<dbReference type="Gene3D" id="1.20.1740.10">
    <property type="entry name" value="Amino acid/polyamine transporter I"/>
    <property type="match status" value="1"/>
</dbReference>
<evidence type="ECO:0000313" key="9">
    <source>
        <dbReference type="Proteomes" id="UP000028681"/>
    </source>
</evidence>
<feature type="transmembrane region" description="Helical" evidence="7">
    <location>
        <begin position="135"/>
        <end position="153"/>
    </location>
</feature>
<keyword evidence="5 7" id="KW-1133">Transmembrane helix</keyword>
<dbReference type="EMBL" id="CP006664">
    <property type="protein sequence ID" value="AIJ08984.1"/>
    <property type="molecule type" value="Genomic_DNA"/>
</dbReference>
<dbReference type="Proteomes" id="UP000028681">
    <property type="component" value="Chromosome"/>
</dbReference>
<keyword evidence="4 7" id="KW-0812">Transmembrane</keyword>
<gene>
    <name evidence="8" type="ORF">ETEE_2546</name>
</gene>
<feature type="transmembrane region" description="Helical" evidence="7">
    <location>
        <begin position="208"/>
        <end position="229"/>
    </location>
</feature>
<feature type="transmembrane region" description="Helical" evidence="7">
    <location>
        <begin position="417"/>
        <end position="436"/>
    </location>
</feature>
<dbReference type="PIRSF" id="PIRSF006060">
    <property type="entry name" value="AA_transporter"/>
    <property type="match status" value="1"/>
</dbReference>
<name>A0A076LTT7_9GAMM</name>
<keyword evidence="3" id="KW-1003">Cell membrane</keyword>
<dbReference type="AlphaFoldDB" id="A0A076LTT7"/>
<protein>
    <submittedName>
        <fullName evidence="8">Putative glutamate/gamma-aminobutyrate antiporter</fullName>
    </submittedName>
</protein>
<evidence type="ECO:0000256" key="5">
    <source>
        <dbReference type="ARBA" id="ARBA00022989"/>
    </source>
</evidence>
<reference evidence="8 9" key="1">
    <citation type="journal article" date="2012" name="PLoS ONE">
        <title>Edwardsiella comparative phylogenomics reveal the new intra/inter-species taxonomic relationships, virulence evolution and niche adaptation mechanisms.</title>
        <authorList>
            <person name="Yang M."/>
            <person name="Lv Y."/>
            <person name="Xiao J."/>
            <person name="Wu H."/>
            <person name="Zheng H."/>
            <person name="Liu Q."/>
            <person name="Zhang Y."/>
            <person name="Wang Q."/>
        </authorList>
    </citation>
    <scope>NUCLEOTIDE SEQUENCE [LARGE SCALE GENOMIC DNA]</scope>
    <source>
        <strain evidence="9">080813</strain>
    </source>
</reference>
<evidence type="ECO:0000313" key="8">
    <source>
        <dbReference type="EMBL" id="AIJ08984.1"/>
    </source>
</evidence>
<feature type="transmembrane region" description="Helical" evidence="7">
    <location>
        <begin position="165"/>
        <end position="188"/>
    </location>
</feature>
<organism evidence="8 9">
    <name type="scientific">Edwardsiella anguillarum ET080813</name>
    <dbReference type="NCBI Taxonomy" id="667120"/>
    <lineage>
        <taxon>Bacteria</taxon>
        <taxon>Pseudomonadati</taxon>
        <taxon>Pseudomonadota</taxon>
        <taxon>Gammaproteobacteria</taxon>
        <taxon>Enterobacterales</taxon>
        <taxon>Hafniaceae</taxon>
        <taxon>Edwardsiella</taxon>
    </lineage>
</organism>
<dbReference type="GO" id="GO:0005886">
    <property type="term" value="C:plasma membrane"/>
    <property type="evidence" value="ECO:0007669"/>
    <property type="project" value="UniProtKB-SubCell"/>
</dbReference>
<feature type="transmembrane region" description="Helical" evidence="7">
    <location>
        <begin position="241"/>
        <end position="267"/>
    </location>
</feature>
<evidence type="ECO:0000256" key="1">
    <source>
        <dbReference type="ARBA" id="ARBA00004651"/>
    </source>
</evidence>
<dbReference type="PANTHER" id="PTHR42770">
    <property type="entry name" value="AMINO ACID TRANSPORTER-RELATED"/>
    <property type="match status" value="1"/>
</dbReference>
<dbReference type="GO" id="GO:0022857">
    <property type="term" value="F:transmembrane transporter activity"/>
    <property type="evidence" value="ECO:0007669"/>
    <property type="project" value="InterPro"/>
</dbReference>
<dbReference type="PANTHER" id="PTHR42770:SF15">
    <property type="entry name" value="GLUTAMATE_GAMMA-AMINOBUTYRATE ANTIPORTER-RELATED"/>
    <property type="match status" value="1"/>
</dbReference>